<dbReference type="Pfam" id="PF00202">
    <property type="entry name" value="Aminotran_3"/>
    <property type="match status" value="1"/>
</dbReference>
<proteinExistence type="inferred from homology"/>
<dbReference type="Gene3D" id="3.90.1150.10">
    <property type="entry name" value="Aspartate Aminotransferase, domain 1"/>
    <property type="match status" value="1"/>
</dbReference>
<dbReference type="Proteomes" id="UP000633219">
    <property type="component" value="Unassembled WGS sequence"/>
</dbReference>
<protein>
    <submittedName>
        <fullName evidence="3">Aminotransferase class III-fold pyridoxal phosphate-dependent enzyme</fullName>
    </submittedName>
</protein>
<dbReference type="InterPro" id="IPR015424">
    <property type="entry name" value="PyrdxlP-dep_Trfase"/>
</dbReference>
<name>A0A937CLM8_9HYPH</name>
<dbReference type="RefSeq" id="WP_201659628.1">
    <property type="nucleotide sequence ID" value="NZ_JAEQNC010000007.1"/>
</dbReference>
<dbReference type="Gene3D" id="3.40.640.10">
    <property type="entry name" value="Type I PLP-dependent aspartate aminotransferase-like (Major domain)"/>
    <property type="match status" value="1"/>
</dbReference>
<evidence type="ECO:0000256" key="2">
    <source>
        <dbReference type="ARBA" id="ARBA00022898"/>
    </source>
</evidence>
<dbReference type="GO" id="GO:0008483">
    <property type="term" value="F:transaminase activity"/>
    <property type="evidence" value="ECO:0007669"/>
    <property type="project" value="UniProtKB-KW"/>
</dbReference>
<dbReference type="PANTHER" id="PTHR45688">
    <property type="match status" value="1"/>
</dbReference>
<accession>A0A937CLM8</accession>
<keyword evidence="3" id="KW-0808">Transferase</keyword>
<keyword evidence="3" id="KW-0032">Aminotransferase</keyword>
<dbReference type="PANTHER" id="PTHR45688:SF13">
    <property type="entry name" value="ALANINE--GLYOXYLATE AMINOTRANSFERASE 2-LIKE"/>
    <property type="match status" value="1"/>
</dbReference>
<keyword evidence="2" id="KW-0663">Pyridoxal phosphate</keyword>
<comment type="similarity">
    <text evidence="1">Belongs to the class-III pyridoxal-phosphate-dependent aminotransferase family.</text>
</comment>
<comment type="caution">
    <text evidence="3">The sequence shown here is derived from an EMBL/GenBank/DDBJ whole genome shotgun (WGS) entry which is preliminary data.</text>
</comment>
<dbReference type="InterPro" id="IPR015421">
    <property type="entry name" value="PyrdxlP-dep_Trfase_major"/>
</dbReference>
<feature type="non-terminal residue" evidence="3">
    <location>
        <position position="1"/>
    </location>
</feature>
<gene>
    <name evidence="3" type="ORF">JJB09_15055</name>
</gene>
<evidence type="ECO:0000313" key="4">
    <source>
        <dbReference type="Proteomes" id="UP000633219"/>
    </source>
</evidence>
<evidence type="ECO:0000256" key="1">
    <source>
        <dbReference type="ARBA" id="ARBA00008954"/>
    </source>
</evidence>
<reference evidence="3" key="1">
    <citation type="submission" date="2021-01" db="EMBL/GenBank/DDBJ databases">
        <title>Rhizobium sp. strain KVB221 16S ribosomal RNA gene Genome sequencing and assembly.</title>
        <authorList>
            <person name="Kang M."/>
        </authorList>
    </citation>
    <scope>NUCLEOTIDE SEQUENCE</scope>
    <source>
        <strain evidence="3">KVB221</strain>
    </source>
</reference>
<keyword evidence="4" id="KW-1185">Reference proteome</keyword>
<dbReference type="GO" id="GO:0030170">
    <property type="term" value="F:pyridoxal phosphate binding"/>
    <property type="evidence" value="ECO:0007669"/>
    <property type="project" value="InterPro"/>
</dbReference>
<dbReference type="InterPro" id="IPR015422">
    <property type="entry name" value="PyrdxlP-dep_Trfase_small"/>
</dbReference>
<sequence length="180" mass="19690">SHMWAFETQGVVPDIVTMGKPIGNGHPMAAVITTPEIAASFANGMEYFNTFGGNPVSVSIGLAVLDVIRDERLRHHCLTVGNRLMEGARQLAERHPLIGDVRGHGLFIGIELVHDRGSLEPAADAVDFVLAEMKHRHHILLSSEGPLHNVLKIKPPAPFSNEDCDRFLMALDEVLTRFSA</sequence>
<dbReference type="EMBL" id="JAEQNC010000007">
    <property type="protein sequence ID" value="MBL0373355.1"/>
    <property type="molecule type" value="Genomic_DNA"/>
</dbReference>
<organism evidence="3 4">
    <name type="scientific">Rhizobium setariae</name>
    <dbReference type="NCBI Taxonomy" id="2801340"/>
    <lineage>
        <taxon>Bacteria</taxon>
        <taxon>Pseudomonadati</taxon>
        <taxon>Pseudomonadota</taxon>
        <taxon>Alphaproteobacteria</taxon>
        <taxon>Hyphomicrobiales</taxon>
        <taxon>Rhizobiaceae</taxon>
        <taxon>Rhizobium/Agrobacterium group</taxon>
        <taxon>Rhizobium</taxon>
    </lineage>
</organism>
<dbReference type="InterPro" id="IPR005814">
    <property type="entry name" value="Aminotrans_3"/>
</dbReference>
<dbReference type="SUPFAM" id="SSF53383">
    <property type="entry name" value="PLP-dependent transferases"/>
    <property type="match status" value="1"/>
</dbReference>
<dbReference type="AlphaFoldDB" id="A0A937CLM8"/>
<evidence type="ECO:0000313" key="3">
    <source>
        <dbReference type="EMBL" id="MBL0373355.1"/>
    </source>
</evidence>